<keyword evidence="6" id="KW-0333">Golgi apparatus</keyword>
<protein>
    <recommendedName>
        <fullName evidence="3">Vacuolar protein sorting-associated protein 52 homolog</fullName>
    </recommendedName>
</protein>
<evidence type="ECO:0000259" key="7">
    <source>
        <dbReference type="Pfam" id="PF04129"/>
    </source>
</evidence>
<feature type="domain" description="Vps52 C-terminal" evidence="8">
    <location>
        <begin position="244"/>
        <end position="555"/>
    </location>
</feature>
<dbReference type="InterPro" id="IPR007258">
    <property type="entry name" value="Vps52"/>
</dbReference>
<dbReference type="PANTHER" id="PTHR14190:SF7">
    <property type="entry name" value="VACUOLAR PROTEIN SORTING-ASSOCIATED PROTEIN 52 HOMOLOG"/>
    <property type="match status" value="1"/>
</dbReference>
<feature type="domain" description="Vps52 coiled-coil" evidence="7">
    <location>
        <begin position="55"/>
        <end position="227"/>
    </location>
</feature>
<proteinExistence type="inferred from homology"/>
<evidence type="ECO:0000313" key="11">
    <source>
        <dbReference type="RefSeq" id="XP_013777426.1"/>
    </source>
</evidence>
<sequence length="677" mass="79545">MATDDQTLEEVDVHIQENLEDDIIKEALKSGMDLRQYSRQVEKELKEVENASIQDYIQESQNIASLHNQIAACDGILERMEQMLRTFQEDLGSISHEILTLQEQSVSMNIRLKNRQAIRGELSQFVDDMVVPDVLINHILETPVVEKDFLEQIYVLDHKISFVKEQAFKEVHSCQDVRDILDKLKFKALSKIREYLLQRIYSFRKPMTNYQVTQDTMLKFKFFYQFLMTHEREVAREIRDEYVDTMSKIYFSYFKSYTTRLMKLQFEETADKDDLMGVEDTARKSIFSTKPSLKNKATIFTLGDRGNVLTTDLESPILVPHTAQKNETKYTFESLFRSQQYALVDNACREYLFLTEFFMVSGTGAQDLFHAVIGKTLTMFMKHVDVYIQDCYDSIAVFLCIHIIHRFQLLMHKRAVPALDKYWEALLQLFWPRFEYILQLNIQSVRDCDPQKFGSFDLRPHYITRRYAEFSAALVGINENFPSEQVTRLLAALQGEVENFILRMAAEFPGRKEQLVFLINNYDMMLSVLLERTREDSKESESFKELLNARTHEYVEEILSPHFGGLISFVKMCENYLERGQSEHLKKEEKKVPQLVRSFNSGWKGSLDDINKDIMKSFTNFKNGTNILQVALTQLIQYYHRFHKVLSQNPFKNLPIRSELINIHHLMVEVKKYKANF</sequence>
<dbReference type="InterPro" id="IPR048361">
    <property type="entry name" value="Vps52_C"/>
</dbReference>
<dbReference type="Pfam" id="PF04129">
    <property type="entry name" value="Vps52_CC"/>
    <property type="match status" value="1"/>
</dbReference>
<dbReference type="GeneID" id="106462089"/>
<comment type="similarity">
    <text evidence="2">Belongs to the VPS52 family.</text>
</comment>
<comment type="subcellular location">
    <subcellularLocation>
        <location evidence="1">Golgi apparatus</location>
        <location evidence="1">trans-Golgi network</location>
    </subcellularLocation>
</comment>
<keyword evidence="9" id="KW-1185">Reference proteome</keyword>
<dbReference type="RefSeq" id="XP_013777425.1">
    <property type="nucleotide sequence ID" value="XM_013921971.2"/>
</dbReference>
<keyword evidence="5" id="KW-0653">Protein transport</keyword>
<evidence type="ECO:0000259" key="8">
    <source>
        <dbReference type="Pfam" id="PF20655"/>
    </source>
</evidence>
<evidence type="ECO:0000256" key="1">
    <source>
        <dbReference type="ARBA" id="ARBA00004601"/>
    </source>
</evidence>
<name>A0ABM1B9A4_LIMPO</name>
<evidence type="ECO:0000256" key="6">
    <source>
        <dbReference type="ARBA" id="ARBA00023034"/>
    </source>
</evidence>
<accession>A0ABM1B9A4</accession>
<dbReference type="RefSeq" id="XP_013777426.1">
    <property type="nucleotide sequence ID" value="XM_013921972.2"/>
</dbReference>
<evidence type="ECO:0000313" key="9">
    <source>
        <dbReference type="Proteomes" id="UP000694941"/>
    </source>
</evidence>
<evidence type="ECO:0000313" key="10">
    <source>
        <dbReference type="RefSeq" id="XP_013777425.1"/>
    </source>
</evidence>
<organism evidence="9 11">
    <name type="scientific">Limulus polyphemus</name>
    <name type="common">Atlantic horseshoe crab</name>
    <dbReference type="NCBI Taxonomy" id="6850"/>
    <lineage>
        <taxon>Eukaryota</taxon>
        <taxon>Metazoa</taxon>
        <taxon>Ecdysozoa</taxon>
        <taxon>Arthropoda</taxon>
        <taxon>Chelicerata</taxon>
        <taxon>Merostomata</taxon>
        <taxon>Xiphosura</taxon>
        <taxon>Limulidae</taxon>
        <taxon>Limulus</taxon>
    </lineage>
</organism>
<evidence type="ECO:0000256" key="2">
    <source>
        <dbReference type="ARBA" id="ARBA00008180"/>
    </source>
</evidence>
<dbReference type="Proteomes" id="UP000694941">
    <property type="component" value="Unplaced"/>
</dbReference>
<evidence type="ECO:0000256" key="3">
    <source>
        <dbReference type="ARBA" id="ARBA00017083"/>
    </source>
</evidence>
<reference evidence="10 11" key="1">
    <citation type="submission" date="2025-05" db="UniProtKB">
        <authorList>
            <consortium name="RefSeq"/>
        </authorList>
    </citation>
    <scope>IDENTIFICATION</scope>
    <source>
        <tissue evidence="10 11">Muscle</tissue>
    </source>
</reference>
<dbReference type="PANTHER" id="PTHR14190">
    <property type="entry name" value="SUPPRESSOR OF ACTIN MUTATIONS 2/VACUOLAR PROTEIN SORTING 52"/>
    <property type="match status" value="1"/>
</dbReference>
<dbReference type="Pfam" id="PF20655">
    <property type="entry name" value="Vps52_C"/>
    <property type="match status" value="1"/>
</dbReference>
<gene>
    <name evidence="10 11" type="primary">LOC106462089</name>
</gene>
<evidence type="ECO:0000256" key="4">
    <source>
        <dbReference type="ARBA" id="ARBA00022448"/>
    </source>
</evidence>
<dbReference type="InterPro" id="IPR048319">
    <property type="entry name" value="Vps52_CC"/>
</dbReference>
<keyword evidence="4" id="KW-0813">Transport</keyword>
<evidence type="ECO:0000256" key="5">
    <source>
        <dbReference type="ARBA" id="ARBA00022927"/>
    </source>
</evidence>